<feature type="transmembrane region" description="Helical" evidence="1">
    <location>
        <begin position="6"/>
        <end position="25"/>
    </location>
</feature>
<evidence type="ECO:0000313" key="3">
    <source>
        <dbReference type="Proteomes" id="UP000029914"/>
    </source>
</evidence>
<keyword evidence="3" id="KW-1185">Reference proteome</keyword>
<dbReference type="KEGG" id="cdo:CDOO_06125"/>
<dbReference type="AlphaFoldDB" id="A0A097IJE4"/>
<dbReference type="OrthoDB" id="10010217at2"/>
<gene>
    <name evidence="2" type="ORF">CDOO_06125</name>
</gene>
<keyword evidence="1" id="KW-0812">Transmembrane</keyword>
<accession>A0A097IJE4</accession>
<keyword evidence="1" id="KW-0472">Membrane</keyword>
<dbReference type="EMBL" id="CP006764">
    <property type="protein sequence ID" value="AIT62266.1"/>
    <property type="molecule type" value="Genomic_DNA"/>
</dbReference>
<sequence>MSQNLTFLVVAAMLLMLLVYAWRLWRRGDKPMSQAVSALVTVAILAVIPVWNTTIPIWVWWLTCAVLGLVIGLATWRAVSTRNHTAAGDSVIMER</sequence>
<evidence type="ECO:0000256" key="1">
    <source>
        <dbReference type="SAM" id="Phobius"/>
    </source>
</evidence>
<dbReference type="RefSeq" id="WP_020384631.1">
    <property type="nucleotide sequence ID" value="NZ_AQUX01000006.1"/>
</dbReference>
<proteinExistence type="predicted"/>
<evidence type="ECO:0000313" key="2">
    <source>
        <dbReference type="EMBL" id="AIT62266.1"/>
    </source>
</evidence>
<reference evidence="2 3" key="1">
    <citation type="submission" date="2013-09" db="EMBL/GenBank/DDBJ databases">
        <title>Complete genome sequence of Corynebacterium doosanense CAU 212(T) (=DSM 45436(T)), isolated from activated sludge.</title>
        <authorList>
            <person name="Schaffert L."/>
            <person name="Albersmeier A."/>
            <person name="Kalinowski J."/>
            <person name="Ruckert C."/>
        </authorList>
    </citation>
    <scope>NUCLEOTIDE SEQUENCE [LARGE SCALE GENOMIC DNA]</scope>
    <source>
        <strain evidence="2 3">CAU 212</strain>
    </source>
</reference>
<dbReference type="STRING" id="558173.CDOO_06125"/>
<dbReference type="Proteomes" id="UP000029914">
    <property type="component" value="Chromosome"/>
</dbReference>
<organism evidence="2 3">
    <name type="scientific">Corynebacterium doosanense CAU 212 = DSM 45436</name>
    <dbReference type="NCBI Taxonomy" id="558173"/>
    <lineage>
        <taxon>Bacteria</taxon>
        <taxon>Bacillati</taxon>
        <taxon>Actinomycetota</taxon>
        <taxon>Actinomycetes</taxon>
        <taxon>Mycobacteriales</taxon>
        <taxon>Corynebacteriaceae</taxon>
        <taxon>Corynebacterium</taxon>
    </lineage>
</organism>
<feature type="transmembrane region" description="Helical" evidence="1">
    <location>
        <begin position="32"/>
        <end position="51"/>
    </location>
</feature>
<dbReference type="HOGENOM" id="CLU_2368065_0_0_11"/>
<feature type="transmembrane region" description="Helical" evidence="1">
    <location>
        <begin position="57"/>
        <end position="76"/>
    </location>
</feature>
<name>A0A097IJE4_9CORY</name>
<keyword evidence="1" id="KW-1133">Transmembrane helix</keyword>
<protein>
    <submittedName>
        <fullName evidence="2">Uncharacterized protein</fullName>
    </submittedName>
</protein>